<protein>
    <recommendedName>
        <fullName evidence="4">Pantoate--beta-alanine ligase</fullName>
        <ecNumber evidence="3">6.3.2.1</ecNumber>
    </recommendedName>
    <alternativeName>
        <fullName evidence="10">Pantoate-activating enzyme</fullName>
    </alternativeName>
    <alternativeName>
        <fullName evidence="9">Pantothenate synthetase</fullName>
    </alternativeName>
</protein>
<feature type="compositionally biased region" description="Acidic residues" evidence="12">
    <location>
        <begin position="1043"/>
        <end position="1065"/>
    </location>
</feature>
<feature type="compositionally biased region" description="Basic residues" evidence="12">
    <location>
        <begin position="452"/>
        <end position="463"/>
    </location>
</feature>
<evidence type="ECO:0000313" key="14">
    <source>
        <dbReference type="Proteomes" id="UP001050691"/>
    </source>
</evidence>
<feature type="region of interest" description="Disordered" evidence="12">
    <location>
        <begin position="940"/>
        <end position="1001"/>
    </location>
</feature>
<evidence type="ECO:0000256" key="8">
    <source>
        <dbReference type="ARBA" id="ARBA00022840"/>
    </source>
</evidence>
<keyword evidence="8" id="KW-0067">ATP-binding</keyword>
<reference evidence="13" key="1">
    <citation type="submission" date="2021-10" db="EMBL/GenBank/DDBJ databases">
        <title>De novo Genome Assembly of Clathrus columnatus (Basidiomycota, Fungi) Using Illumina and Nanopore Sequence Data.</title>
        <authorList>
            <person name="Ogiso-Tanaka E."/>
            <person name="Itagaki H."/>
            <person name="Hosoya T."/>
            <person name="Hosaka K."/>
        </authorList>
    </citation>
    <scope>NUCLEOTIDE SEQUENCE</scope>
    <source>
        <strain evidence="13">MO-923</strain>
    </source>
</reference>
<feature type="compositionally biased region" description="Low complexity" evidence="12">
    <location>
        <begin position="684"/>
        <end position="695"/>
    </location>
</feature>
<evidence type="ECO:0000256" key="11">
    <source>
        <dbReference type="ARBA" id="ARBA00048258"/>
    </source>
</evidence>
<dbReference type="InterPro" id="IPR014729">
    <property type="entry name" value="Rossmann-like_a/b/a_fold"/>
</dbReference>
<dbReference type="PANTHER" id="PTHR21299:SF1">
    <property type="entry name" value="PANTOATE--BETA-ALANINE LIGASE"/>
    <property type="match status" value="1"/>
</dbReference>
<dbReference type="Gene3D" id="3.30.1300.10">
    <property type="entry name" value="Pantoate-beta-alanine ligase, C-terminal domain"/>
    <property type="match status" value="1"/>
</dbReference>
<evidence type="ECO:0000256" key="4">
    <source>
        <dbReference type="ARBA" id="ARBA00015647"/>
    </source>
</evidence>
<keyword evidence="7" id="KW-0547">Nucleotide-binding</keyword>
<comment type="caution">
    <text evidence="13">The sequence shown here is derived from an EMBL/GenBank/DDBJ whole genome shotgun (WGS) entry which is preliminary data.</text>
</comment>
<dbReference type="PANTHER" id="PTHR21299">
    <property type="entry name" value="CYTIDYLATE KINASE/PANTOATE-BETA-ALANINE LIGASE"/>
    <property type="match status" value="1"/>
</dbReference>
<evidence type="ECO:0000256" key="5">
    <source>
        <dbReference type="ARBA" id="ARBA00022598"/>
    </source>
</evidence>
<keyword evidence="6" id="KW-0566">Pantothenate biosynthesis</keyword>
<feature type="compositionally biased region" description="Polar residues" evidence="12">
    <location>
        <begin position="604"/>
        <end position="628"/>
    </location>
</feature>
<evidence type="ECO:0000256" key="10">
    <source>
        <dbReference type="ARBA" id="ARBA00032806"/>
    </source>
</evidence>
<accession>A0AAV5A009</accession>
<organism evidence="13 14">
    <name type="scientific">Clathrus columnatus</name>
    <dbReference type="NCBI Taxonomy" id="1419009"/>
    <lineage>
        <taxon>Eukaryota</taxon>
        <taxon>Fungi</taxon>
        <taxon>Dikarya</taxon>
        <taxon>Basidiomycota</taxon>
        <taxon>Agaricomycotina</taxon>
        <taxon>Agaricomycetes</taxon>
        <taxon>Phallomycetidae</taxon>
        <taxon>Phallales</taxon>
        <taxon>Clathraceae</taxon>
        <taxon>Clathrus</taxon>
    </lineage>
</organism>
<feature type="compositionally biased region" description="Basic and acidic residues" evidence="12">
    <location>
        <begin position="1033"/>
        <end position="1042"/>
    </location>
</feature>
<evidence type="ECO:0000256" key="7">
    <source>
        <dbReference type="ARBA" id="ARBA00022741"/>
    </source>
</evidence>
<dbReference type="EMBL" id="BPWL01000001">
    <property type="protein sequence ID" value="GJJ06335.1"/>
    <property type="molecule type" value="Genomic_DNA"/>
</dbReference>
<evidence type="ECO:0000256" key="3">
    <source>
        <dbReference type="ARBA" id="ARBA00012219"/>
    </source>
</evidence>
<feature type="compositionally biased region" description="Polar residues" evidence="12">
    <location>
        <begin position="978"/>
        <end position="991"/>
    </location>
</feature>
<dbReference type="GO" id="GO:0005524">
    <property type="term" value="F:ATP binding"/>
    <property type="evidence" value="ECO:0007669"/>
    <property type="project" value="UniProtKB-KW"/>
</dbReference>
<dbReference type="InterPro" id="IPR042176">
    <property type="entry name" value="Pantoate_ligase_C"/>
</dbReference>
<evidence type="ECO:0000313" key="13">
    <source>
        <dbReference type="EMBL" id="GJJ06335.1"/>
    </source>
</evidence>
<evidence type="ECO:0000256" key="6">
    <source>
        <dbReference type="ARBA" id="ARBA00022655"/>
    </source>
</evidence>
<keyword evidence="14" id="KW-1185">Reference proteome</keyword>
<evidence type="ECO:0000256" key="1">
    <source>
        <dbReference type="ARBA" id="ARBA00004990"/>
    </source>
</evidence>
<feature type="region of interest" description="Disordered" evidence="12">
    <location>
        <begin position="1016"/>
        <end position="1085"/>
    </location>
</feature>
<dbReference type="GO" id="GO:0015940">
    <property type="term" value="P:pantothenate biosynthetic process"/>
    <property type="evidence" value="ECO:0007669"/>
    <property type="project" value="UniProtKB-KW"/>
</dbReference>
<feature type="region of interest" description="Disordered" evidence="12">
    <location>
        <begin position="293"/>
        <end position="316"/>
    </location>
</feature>
<proteinExistence type="inferred from homology"/>
<feature type="region of interest" description="Disordered" evidence="12">
    <location>
        <begin position="365"/>
        <end position="737"/>
    </location>
</feature>
<dbReference type="EC" id="6.3.2.1" evidence="3"/>
<feature type="compositionally biased region" description="Basic and acidic residues" evidence="12">
    <location>
        <begin position="1076"/>
        <end position="1085"/>
    </location>
</feature>
<evidence type="ECO:0000256" key="2">
    <source>
        <dbReference type="ARBA" id="ARBA00009256"/>
    </source>
</evidence>
<dbReference type="SUPFAM" id="SSF52374">
    <property type="entry name" value="Nucleotidylyl transferase"/>
    <property type="match status" value="1"/>
</dbReference>
<comment type="pathway">
    <text evidence="1">Cofactor biosynthesis; (R)-pantothenate biosynthesis; (R)-pantothenate from (R)-pantoate and beta-alanine: step 1/1.</text>
</comment>
<dbReference type="Gene3D" id="3.40.50.620">
    <property type="entry name" value="HUPs"/>
    <property type="match status" value="1"/>
</dbReference>
<gene>
    <name evidence="13" type="ORF">Clacol_000526</name>
</gene>
<keyword evidence="5" id="KW-0436">Ligase</keyword>
<comment type="catalytic activity">
    <reaction evidence="11">
        <text>(R)-pantoate + beta-alanine + ATP = (R)-pantothenate + AMP + diphosphate + H(+)</text>
        <dbReference type="Rhea" id="RHEA:10912"/>
        <dbReference type="ChEBI" id="CHEBI:15378"/>
        <dbReference type="ChEBI" id="CHEBI:15980"/>
        <dbReference type="ChEBI" id="CHEBI:29032"/>
        <dbReference type="ChEBI" id="CHEBI:30616"/>
        <dbReference type="ChEBI" id="CHEBI:33019"/>
        <dbReference type="ChEBI" id="CHEBI:57966"/>
        <dbReference type="ChEBI" id="CHEBI:456215"/>
        <dbReference type="EC" id="6.3.2.1"/>
    </reaction>
</comment>
<dbReference type="NCBIfam" id="TIGR00018">
    <property type="entry name" value="panC"/>
    <property type="match status" value="1"/>
</dbReference>
<dbReference type="GO" id="GO:0004592">
    <property type="term" value="F:pantoate-beta-alanine ligase activity"/>
    <property type="evidence" value="ECO:0007669"/>
    <property type="project" value="UniProtKB-EC"/>
</dbReference>
<name>A0AAV5A009_9AGAM</name>
<evidence type="ECO:0000256" key="9">
    <source>
        <dbReference type="ARBA" id="ARBA00029902"/>
    </source>
</evidence>
<dbReference type="Pfam" id="PF02569">
    <property type="entry name" value="Pantoate_ligase"/>
    <property type="match status" value="1"/>
</dbReference>
<dbReference type="Proteomes" id="UP001050691">
    <property type="component" value="Unassembled WGS sequence"/>
</dbReference>
<feature type="compositionally biased region" description="Basic and acidic residues" evidence="12">
    <location>
        <begin position="293"/>
        <end position="302"/>
    </location>
</feature>
<feature type="compositionally biased region" description="Low complexity" evidence="12">
    <location>
        <begin position="508"/>
        <end position="521"/>
    </location>
</feature>
<comment type="similarity">
    <text evidence="2">Belongs to the pantothenate synthetase family.</text>
</comment>
<evidence type="ECO:0000256" key="12">
    <source>
        <dbReference type="SAM" id="MobiDB-lite"/>
    </source>
</evidence>
<sequence length="1438" mass="159625">MFKNVTSKVERSLQENDCTTVSIFVNPAQFAPHEDLALYPRTLEDDLKKLSAVSIIPTNEPAASPRTVAAVFAPSVSEMYPNGIVQNISQQTGTFVEIKGYSHQMEGGSRPHFFRGVATVVTKLFNAIQPDHAYFGQKDIQQALLLRRMCKDLLMAQPTVEHLHIIPTARAESGLALSSRNSYLHAKEYLFSATLYEALMKGGEAFMSGLVREEALRQAADHVRAKQTEAKAAGVEIMLDYMEFNSPETFEVVNEMPHSMPVIFSGAMWLGKTRLIDNVLLVLIWAQSMREEEPLPPERDADQSEPDVNPPDPNWQANEAFERASHRSFQMPRSESSPNSAKLLEDLANSKSGVDYTGLPQADDVASNVQERSQTHSRRSSIAHSNLTKEHPPAPKHLSQDTAPSFGNLDPTTFDPKLNGDGASVRSMRSPLKMPNIDVRSPTPSDPELRGSKHSRAPSRHSHVQVTSVHESDEDSETTKDENDARTIPVETVRVQSHAGSHKSKSVASHAPSQQAAPAPSERGRAMSPTSVRAKSRASALSPPPQSVKSHGARSMGSLHPSQLPLPVSAQPTPTQKSAPMHPLSNYGGSQRGGSSYAPGHEPSVQNVSHHPPSQQAPSQHGGSQYASSYHGPSRAPTAKQPSQVGSVHKLPSQHGGSALVGGSQPERKESSLHPLSNHPYHQYNNGNGSKYGGSQHSQHTHTPSLHPLTQHLAAQGHRAYSRTSQQSPPYIPPHTAEDMIHAGVRGRMMAVSPTPSNPHGLPQPPPFPYPPPHPHAHHLQHQHHHYMPEYIEETPSQMQIRPRSPDALDEGEQQMVDELLVRTPRTSYTVTPSALAAEVHNSSFHDEDLCILLHAADDDSIHDVVRRAVRKAIRGRVRKLGVKYEAALRRYHSPDGSQRDMRLLPQQQATPQNSERGIEQDEPPPWARDMIALMQETRTRLSDLERKKKSRSYAPTESQIDEGTLRAPRSRRGVTGGSITNDIDNASPITVTLPMHTPGRTGTIIEESVLVPGETEFTQGGSEHGHTVVSAHHHDGSQHDLDDIEEGEEGEGEDEGGEEEEDGAREEYQQEGFETDPRLQRDDSPGKQVLEDAIFHLHSKTPRTDCTHQSWEVQEDTDMNSAHRLGFLAPAESEVIADIPDTEEIVSEIPRFEVERKVSPGPPAPLDNRENGVQAYQPGEWAVAEPPTPPPWQRIHQRLLNWAIVWPMAELDQALNSTTRGHQVDEIALSIWCTQTYKRYVRARLTEHPPMRVDRLFIPPNVADAVNAAVYNGRHGDACGMLRDMWTPFGLDGMPRLLLVLCKHRREENHWVVHRFSLPDGSLTTYDTYPERSLPDGRPLGWWFAIRIAWPNAMYPSPEHLAQRMVRIHRPMQLGIDNSVATAGIWRNLLMGSKAERSIDLERLRDLINTEVKNLRTRKETGKLSASAPRQHWDDLA</sequence>
<dbReference type="InterPro" id="IPR003721">
    <property type="entry name" value="Pantoate_ligase"/>
</dbReference>